<evidence type="ECO:0000313" key="3">
    <source>
        <dbReference type="Proteomes" id="UP000292402"/>
    </source>
</evidence>
<reference evidence="1" key="1">
    <citation type="submission" date="2017-10" db="EMBL/GenBank/DDBJ databases">
        <authorList>
            <person name="Armitage A.D."/>
            <person name="Barbara D.J."/>
            <person name="Woodhall J.W."/>
            <person name="Sreenivasaprasad S."/>
            <person name="Lane C.R."/>
            <person name="Clarkson J.P."/>
            <person name="Harrison R.J."/>
        </authorList>
    </citation>
    <scope>NUCLEOTIDE SEQUENCE</scope>
    <source>
        <strain evidence="1">FERA 1164</strain>
    </source>
</reference>
<dbReference type="AlphaFoldDB" id="A0A4Q4LY76"/>
<dbReference type="EMBL" id="PDXA01000096">
    <property type="protein sequence ID" value="RYN25366.1"/>
    <property type="molecule type" value="Genomic_DNA"/>
</dbReference>
<reference evidence="1 3" key="2">
    <citation type="journal article" date="2019" name="bioRxiv">
        <title>Genomics, evolutionary history and diagnostics of the Alternaria alternata species group including apple and Asian pear pathotypes.</title>
        <authorList>
            <person name="Armitage A.D."/>
            <person name="Cockerton H.M."/>
            <person name="Sreenivasaprasad S."/>
            <person name="Woodhall J.W."/>
            <person name="Lane C.R."/>
            <person name="Harrison R.J."/>
            <person name="Clarkson J.P."/>
        </authorList>
    </citation>
    <scope>NUCLEOTIDE SEQUENCE [LARGE SCALE GENOMIC DNA]</scope>
    <source>
        <strain evidence="3">FERA 1082</strain>
        <strain evidence="1">FERA 1164</strain>
    </source>
</reference>
<gene>
    <name evidence="2" type="ORF">AA0114_g12706</name>
    <name evidence="1" type="ORF">AA0115_g12749</name>
</gene>
<proteinExistence type="predicted"/>
<organism evidence="2 3">
    <name type="scientific">Alternaria tenuissima</name>
    <dbReference type="NCBI Taxonomy" id="119927"/>
    <lineage>
        <taxon>Eukaryota</taxon>
        <taxon>Fungi</taxon>
        <taxon>Dikarya</taxon>
        <taxon>Ascomycota</taxon>
        <taxon>Pezizomycotina</taxon>
        <taxon>Dothideomycetes</taxon>
        <taxon>Pleosporomycetidae</taxon>
        <taxon>Pleosporales</taxon>
        <taxon>Pleosporineae</taxon>
        <taxon>Pleosporaceae</taxon>
        <taxon>Alternaria</taxon>
        <taxon>Alternaria sect. Alternaria</taxon>
        <taxon>Alternaria alternata complex</taxon>
    </lineage>
</organism>
<dbReference type="EMBL" id="PDXB01000094">
    <property type="protein sequence ID" value="RYN15839.1"/>
    <property type="molecule type" value="Genomic_DNA"/>
</dbReference>
<dbReference type="Proteomes" id="UP000292340">
    <property type="component" value="Unassembled WGS sequence"/>
</dbReference>
<evidence type="ECO:0000313" key="1">
    <source>
        <dbReference type="EMBL" id="RYN15839.1"/>
    </source>
</evidence>
<evidence type="ECO:0000313" key="2">
    <source>
        <dbReference type="EMBL" id="RYN25366.1"/>
    </source>
</evidence>
<dbReference type="Proteomes" id="UP000292402">
    <property type="component" value="Unassembled WGS sequence"/>
</dbReference>
<comment type="caution">
    <text evidence="2">The sequence shown here is derived from an EMBL/GenBank/DDBJ whole genome shotgun (WGS) entry which is preliminary data.</text>
</comment>
<reference evidence="2" key="3">
    <citation type="journal article" date="2019" name="J. ISSAAS">
        <title>Genomics, evolutionary history and diagnostics of the Alternaria alternata species group including apple and Asian pear pathotypes.</title>
        <authorList>
            <person name="Armitage A.D."/>
            <person name="Cockerton H.M."/>
            <person name="Sreenivasaprasad S."/>
            <person name="Woodhall J."/>
            <person name="Lane C."/>
            <person name="Harrison R.J."/>
            <person name="Clarkson J.P."/>
        </authorList>
    </citation>
    <scope>NUCLEOTIDE SEQUENCE</scope>
    <source>
        <strain evidence="2">FERA 1082</strain>
    </source>
</reference>
<accession>A0A4Q4LY76</accession>
<name>A0A4Q4LY76_9PLEO</name>
<sequence>MSQLSHSTLEVWIQETVSAFEERHPRSFSIYAESVLLNNMTVWKFFAARGSTDLKCIGAIGYKKLYEKEATNETVLMHTVHSLTGRISAVNALMMISIFNLHQGTWVTRYYTWTSGQAQKMVEVEGRTGTTTELAVKSEIGEVLEFNLLGFCPAVAMNQYCD</sequence>
<protein>
    <submittedName>
        <fullName evidence="2">Uncharacterized protein</fullName>
    </submittedName>
</protein>